<evidence type="ECO:0000313" key="2">
    <source>
        <dbReference type="EMBL" id="CCD56173.1"/>
    </source>
</evidence>
<feature type="chain" id="PRO_5003441195" evidence="1">
    <location>
        <begin position="19"/>
        <end position="62"/>
    </location>
</feature>
<sequence length="62" mass="6839">MANWALGVLLFRRWSSRARCFIASRLAGEGVYVVIATKTNAEARVVIANALAKTSKWLCVVE</sequence>
<evidence type="ECO:0000256" key="1">
    <source>
        <dbReference type="SAM" id="SignalP"/>
    </source>
</evidence>
<dbReference type="HOGENOM" id="CLU_2903972_0_0_1"/>
<keyword evidence="1" id="KW-0732">Signal</keyword>
<dbReference type="EMBL" id="FQ790359">
    <property type="protein sequence ID" value="CCD56173.1"/>
    <property type="molecule type" value="Genomic_DNA"/>
</dbReference>
<feature type="signal peptide" evidence="1">
    <location>
        <begin position="1"/>
        <end position="18"/>
    </location>
</feature>
<dbReference type="AlphaFoldDB" id="G2YXK2"/>
<dbReference type="Proteomes" id="UP000008177">
    <property type="component" value="Unplaced contigs"/>
</dbReference>
<protein>
    <submittedName>
        <fullName evidence="2">Uncharacterized protein</fullName>
    </submittedName>
</protein>
<evidence type="ECO:0000313" key="3">
    <source>
        <dbReference type="Proteomes" id="UP000008177"/>
    </source>
</evidence>
<dbReference type="InParanoid" id="G2YXK2"/>
<proteinExistence type="predicted"/>
<accession>G2YXK2</accession>
<reference evidence="3" key="1">
    <citation type="journal article" date="2011" name="PLoS Genet.">
        <title>Genomic analysis of the necrotrophic fungal pathogens Sclerotinia sclerotiorum and Botrytis cinerea.</title>
        <authorList>
            <person name="Amselem J."/>
            <person name="Cuomo C.A."/>
            <person name="van Kan J.A."/>
            <person name="Viaud M."/>
            <person name="Benito E.P."/>
            <person name="Couloux A."/>
            <person name="Coutinho P.M."/>
            <person name="de Vries R.P."/>
            <person name="Dyer P.S."/>
            <person name="Fillinger S."/>
            <person name="Fournier E."/>
            <person name="Gout L."/>
            <person name="Hahn M."/>
            <person name="Kohn L."/>
            <person name="Lapalu N."/>
            <person name="Plummer K.M."/>
            <person name="Pradier J.M."/>
            <person name="Quevillon E."/>
            <person name="Sharon A."/>
            <person name="Simon A."/>
            <person name="ten Have A."/>
            <person name="Tudzynski B."/>
            <person name="Tudzynski P."/>
            <person name="Wincker P."/>
            <person name="Andrew M."/>
            <person name="Anthouard V."/>
            <person name="Beever R.E."/>
            <person name="Beffa R."/>
            <person name="Benoit I."/>
            <person name="Bouzid O."/>
            <person name="Brault B."/>
            <person name="Chen Z."/>
            <person name="Choquer M."/>
            <person name="Collemare J."/>
            <person name="Cotton P."/>
            <person name="Danchin E.G."/>
            <person name="Da Silva C."/>
            <person name="Gautier A."/>
            <person name="Giraud C."/>
            <person name="Giraud T."/>
            <person name="Gonzalez C."/>
            <person name="Grossetete S."/>
            <person name="Guldener U."/>
            <person name="Henrissat B."/>
            <person name="Howlett B.J."/>
            <person name="Kodira C."/>
            <person name="Kretschmer M."/>
            <person name="Lappartient A."/>
            <person name="Leroch M."/>
            <person name="Levis C."/>
            <person name="Mauceli E."/>
            <person name="Neuveglise C."/>
            <person name="Oeser B."/>
            <person name="Pearson M."/>
            <person name="Poulain J."/>
            <person name="Poussereau N."/>
            <person name="Quesneville H."/>
            <person name="Rascle C."/>
            <person name="Schumacher J."/>
            <person name="Segurens B."/>
            <person name="Sexton A."/>
            <person name="Silva E."/>
            <person name="Sirven C."/>
            <person name="Soanes D.M."/>
            <person name="Talbot N.J."/>
            <person name="Templeton M."/>
            <person name="Yandava C."/>
            <person name="Yarden O."/>
            <person name="Zeng Q."/>
            <person name="Rollins J.A."/>
            <person name="Lebrun M.H."/>
            <person name="Dickman M."/>
        </authorList>
    </citation>
    <scope>NUCLEOTIDE SEQUENCE [LARGE SCALE GENOMIC DNA]</scope>
    <source>
        <strain evidence="3">T4</strain>
    </source>
</reference>
<organism evidence="2 3">
    <name type="scientific">Botryotinia fuckeliana (strain T4)</name>
    <name type="common">Noble rot fungus</name>
    <name type="synonym">Botrytis cinerea</name>
    <dbReference type="NCBI Taxonomy" id="999810"/>
    <lineage>
        <taxon>Eukaryota</taxon>
        <taxon>Fungi</taxon>
        <taxon>Dikarya</taxon>
        <taxon>Ascomycota</taxon>
        <taxon>Pezizomycotina</taxon>
        <taxon>Leotiomycetes</taxon>
        <taxon>Helotiales</taxon>
        <taxon>Sclerotiniaceae</taxon>
        <taxon>Botrytis</taxon>
    </lineage>
</organism>
<name>G2YXK2_BOTF4</name>
<gene>
    <name evidence="2" type="ORF">BofuT4_uP147830.1</name>
</gene>